<accession>A0AAE9FF63</accession>
<proteinExistence type="predicted"/>
<keyword evidence="2" id="KW-1185">Reference proteome</keyword>
<name>A0AAE9FF63_CAEBR</name>
<reference evidence="1 2" key="1">
    <citation type="submission" date="2022-04" db="EMBL/GenBank/DDBJ databases">
        <title>Chromosome-level reference genomes for two strains of Caenorhabditis briggsae: an improved platform for comparative genomics.</title>
        <authorList>
            <person name="Stevens L."/>
            <person name="Andersen E."/>
        </authorList>
    </citation>
    <scope>NUCLEOTIDE SEQUENCE [LARGE SCALE GENOMIC DNA]</scope>
    <source>
        <strain evidence="1">VX34</strain>
        <tissue evidence="1">Whole-organism</tissue>
    </source>
</reference>
<evidence type="ECO:0000313" key="2">
    <source>
        <dbReference type="Proteomes" id="UP000829354"/>
    </source>
</evidence>
<evidence type="ECO:0000313" key="1">
    <source>
        <dbReference type="EMBL" id="UMM40854.1"/>
    </source>
</evidence>
<dbReference type="Proteomes" id="UP000829354">
    <property type="component" value="Chromosome X"/>
</dbReference>
<sequence length="112" mass="13066">MLCFTFAAEATDNVVPAITQHPFKKSYCKRNQEPDEKMLGEFLANWMTFIFKPANIAPFRELFDRENNQDRLKNITEFSIIEQHLICLICSGKAVEDGNHSFRTKSQIFELF</sequence>
<dbReference type="EMBL" id="CP092625">
    <property type="protein sequence ID" value="UMM40854.1"/>
    <property type="molecule type" value="Genomic_DNA"/>
</dbReference>
<protein>
    <submittedName>
        <fullName evidence="1">Uncharacterized protein</fullName>
    </submittedName>
</protein>
<dbReference type="AlphaFoldDB" id="A0AAE9FF63"/>
<organism evidence="1 2">
    <name type="scientific">Caenorhabditis briggsae</name>
    <dbReference type="NCBI Taxonomy" id="6238"/>
    <lineage>
        <taxon>Eukaryota</taxon>
        <taxon>Metazoa</taxon>
        <taxon>Ecdysozoa</taxon>
        <taxon>Nematoda</taxon>
        <taxon>Chromadorea</taxon>
        <taxon>Rhabditida</taxon>
        <taxon>Rhabditina</taxon>
        <taxon>Rhabditomorpha</taxon>
        <taxon>Rhabditoidea</taxon>
        <taxon>Rhabditidae</taxon>
        <taxon>Peloderinae</taxon>
        <taxon>Caenorhabditis</taxon>
    </lineage>
</organism>
<gene>
    <name evidence="1" type="ORF">L5515_017360</name>
</gene>